<dbReference type="InterPro" id="IPR044946">
    <property type="entry name" value="Restrct_endonuc_typeI_TRD_sf"/>
</dbReference>
<reference evidence="5 6" key="1">
    <citation type="journal article" date="2016" name="Eur. J. Clin. Microbiol. Infect. Dis.">
        <title>Whole genome sequencing as a tool for phylogenetic analysis of clinical strains of Mitis group streptococci.</title>
        <authorList>
            <person name="Rasmussen L.H."/>
            <person name="Dargis R."/>
            <person name="Hojholt K."/>
            <person name="Christensen J.J."/>
            <person name="Skovgaard O."/>
            <person name="Justesen U.S."/>
            <person name="Rosenvinge F.S."/>
            <person name="Moser C."/>
            <person name="Lukjancenko O."/>
            <person name="Rasmussen S."/>
            <person name="Nielsen X.C."/>
        </authorList>
    </citation>
    <scope>NUCLEOTIDE SEQUENCE [LARGE SCALE GENOMIC DNA]</scope>
    <source>
        <strain evidence="5 6">RH_13585_10</strain>
    </source>
</reference>
<sequence>MIPKIIFSEGKKDWVKRPLLSNIDKILDYRGRTPKKLGLSWSDTGYLALSALNVKNGYIDFNADANYGDQELYDRWMGDNHLHKGQVVFTTEAPMGNVAQIPNDDLYILSQRTIAFEVKHNLIREDFLATLLRSQKIFNELTSLSSGGTAKGVSQKSLSNLKVCLPTSLEEQSAIGTLFRTLDELLASYKDNLANYQSLKTTMLSKMFPKAGQTVPEIRLDGFESEWELYELKSRAETITKGTTPKDKSWQGEVNYIKTESINRDTGSLVRTASTSLEEHLGYLKRSILKEGDVLFSIVGTLGVVGIVDKKDLPANTNQQIAIIRLKSDDAIFMLNFLKSPRIKSFIKSDSTIGAQPSLSLWQIEKIKVSLPPSLEEQQAIGAYFSNLDNLITAQQEKISQLETLKKKLLQDMFI</sequence>
<keyword evidence="3" id="KW-0238">DNA-binding</keyword>
<dbReference type="GO" id="GO:0009307">
    <property type="term" value="P:DNA restriction-modification system"/>
    <property type="evidence" value="ECO:0007669"/>
    <property type="project" value="UniProtKB-KW"/>
</dbReference>
<evidence type="ECO:0000256" key="2">
    <source>
        <dbReference type="ARBA" id="ARBA00022747"/>
    </source>
</evidence>
<accession>A0A1X1J6S9</accession>
<dbReference type="InterPro" id="IPR052021">
    <property type="entry name" value="Type-I_RS_S_subunit"/>
</dbReference>
<dbReference type="Proteomes" id="UP000193064">
    <property type="component" value="Unassembled WGS sequence"/>
</dbReference>
<evidence type="ECO:0000256" key="3">
    <source>
        <dbReference type="ARBA" id="ARBA00023125"/>
    </source>
</evidence>
<proteinExistence type="inferred from homology"/>
<dbReference type="AlphaFoldDB" id="A0A1X1J6S9"/>
<dbReference type="Pfam" id="PF01420">
    <property type="entry name" value="Methylase_S"/>
    <property type="match status" value="2"/>
</dbReference>
<evidence type="ECO:0000256" key="1">
    <source>
        <dbReference type="ARBA" id="ARBA00010923"/>
    </source>
</evidence>
<dbReference type="GO" id="GO:0003677">
    <property type="term" value="F:DNA binding"/>
    <property type="evidence" value="ECO:0007669"/>
    <property type="project" value="UniProtKB-KW"/>
</dbReference>
<name>A0A1X1J6S9_STROR</name>
<dbReference type="EMBL" id="NCVA01000041">
    <property type="protein sequence ID" value="ORO81101.1"/>
    <property type="molecule type" value="Genomic_DNA"/>
</dbReference>
<dbReference type="InterPro" id="IPR000055">
    <property type="entry name" value="Restrct_endonuc_typeI_TRD"/>
</dbReference>
<evidence type="ECO:0000313" key="6">
    <source>
        <dbReference type="Proteomes" id="UP000193064"/>
    </source>
</evidence>
<keyword evidence="2" id="KW-0680">Restriction system</keyword>
<comment type="caution">
    <text evidence="5">The sequence shown here is derived from an EMBL/GenBank/DDBJ whole genome shotgun (WGS) entry which is preliminary data.</text>
</comment>
<comment type="similarity">
    <text evidence="1">Belongs to the type-I restriction system S methylase family.</text>
</comment>
<feature type="domain" description="Type I restriction modification DNA specificity" evidence="4">
    <location>
        <begin position="78"/>
        <end position="186"/>
    </location>
</feature>
<gene>
    <name evidence="5" type="ORF">B7705_09465</name>
</gene>
<evidence type="ECO:0000259" key="4">
    <source>
        <dbReference type="Pfam" id="PF01420"/>
    </source>
</evidence>
<dbReference type="PANTHER" id="PTHR30408">
    <property type="entry name" value="TYPE-1 RESTRICTION ENZYME ECOKI SPECIFICITY PROTEIN"/>
    <property type="match status" value="1"/>
</dbReference>
<dbReference type="RefSeq" id="WP_084949198.1">
    <property type="nucleotide sequence ID" value="NZ_NCVA01000041.1"/>
</dbReference>
<feature type="domain" description="Type I restriction modification DNA specificity" evidence="4">
    <location>
        <begin position="225"/>
        <end position="403"/>
    </location>
</feature>
<dbReference type="CDD" id="cd17246">
    <property type="entry name" value="RMtype1_S_SonII-TRD2-CR2_like"/>
    <property type="match status" value="1"/>
</dbReference>
<protein>
    <recommendedName>
        <fullName evidence="4">Type I restriction modification DNA specificity domain-containing protein</fullName>
    </recommendedName>
</protein>
<dbReference type="Gene3D" id="3.90.220.20">
    <property type="entry name" value="DNA methylase specificity domains"/>
    <property type="match status" value="2"/>
</dbReference>
<evidence type="ECO:0000313" key="5">
    <source>
        <dbReference type="EMBL" id="ORO81101.1"/>
    </source>
</evidence>
<dbReference type="PANTHER" id="PTHR30408:SF12">
    <property type="entry name" value="TYPE I RESTRICTION ENZYME MJAVIII SPECIFICITY SUBUNIT"/>
    <property type="match status" value="1"/>
</dbReference>
<dbReference type="SUPFAM" id="SSF116734">
    <property type="entry name" value="DNA methylase specificity domain"/>
    <property type="match status" value="2"/>
</dbReference>
<organism evidence="5 6">
    <name type="scientific">Streptococcus oralis subsp. dentisani</name>
    <dbReference type="NCBI Taxonomy" id="1458253"/>
    <lineage>
        <taxon>Bacteria</taxon>
        <taxon>Bacillati</taxon>
        <taxon>Bacillota</taxon>
        <taxon>Bacilli</taxon>
        <taxon>Lactobacillales</taxon>
        <taxon>Streptococcaceae</taxon>
        <taxon>Streptococcus</taxon>
    </lineage>
</organism>